<dbReference type="Pfam" id="PF00293">
    <property type="entry name" value="NUDIX"/>
    <property type="match status" value="1"/>
</dbReference>
<dbReference type="CDD" id="cd03426">
    <property type="entry name" value="NUDIX_CoAse_Nudt7"/>
    <property type="match status" value="1"/>
</dbReference>
<dbReference type="PANTHER" id="PTHR12992">
    <property type="entry name" value="NUDIX HYDROLASE"/>
    <property type="match status" value="1"/>
</dbReference>
<evidence type="ECO:0000256" key="3">
    <source>
        <dbReference type="ARBA" id="ARBA00022723"/>
    </source>
</evidence>
<evidence type="ECO:0000313" key="8">
    <source>
        <dbReference type="EMBL" id="MBM7555436.1"/>
    </source>
</evidence>
<proteinExistence type="predicted"/>
<dbReference type="GO" id="GO:0010945">
    <property type="term" value="F:coenzyme A diphosphatase activity"/>
    <property type="evidence" value="ECO:0007669"/>
    <property type="project" value="InterPro"/>
</dbReference>
<dbReference type="EMBL" id="JAFBDQ010000001">
    <property type="protein sequence ID" value="MBM7555436.1"/>
    <property type="molecule type" value="Genomic_DNA"/>
</dbReference>
<evidence type="ECO:0000256" key="6">
    <source>
        <dbReference type="ARBA" id="ARBA00023211"/>
    </source>
</evidence>
<dbReference type="InterPro" id="IPR015797">
    <property type="entry name" value="NUDIX_hydrolase-like_dom_sf"/>
</dbReference>
<dbReference type="InterPro" id="IPR000086">
    <property type="entry name" value="NUDIX_hydrolase_dom"/>
</dbReference>
<evidence type="ECO:0000256" key="4">
    <source>
        <dbReference type="ARBA" id="ARBA00022801"/>
    </source>
</evidence>
<dbReference type="Gene3D" id="3.90.79.10">
    <property type="entry name" value="Nucleoside Triphosphate Pyrophosphohydrolase"/>
    <property type="match status" value="1"/>
</dbReference>
<dbReference type="Proteomes" id="UP000774000">
    <property type="component" value="Unassembled WGS sequence"/>
</dbReference>
<evidence type="ECO:0000313" key="9">
    <source>
        <dbReference type="Proteomes" id="UP000774000"/>
    </source>
</evidence>
<evidence type="ECO:0000256" key="2">
    <source>
        <dbReference type="ARBA" id="ARBA00001946"/>
    </source>
</evidence>
<keyword evidence="9" id="KW-1185">Reference proteome</keyword>
<dbReference type="AlphaFoldDB" id="A0A938XQ78"/>
<evidence type="ECO:0000259" key="7">
    <source>
        <dbReference type="PROSITE" id="PS51462"/>
    </source>
</evidence>
<dbReference type="PROSITE" id="PS51462">
    <property type="entry name" value="NUDIX"/>
    <property type="match status" value="1"/>
</dbReference>
<keyword evidence="4" id="KW-0378">Hydrolase</keyword>
<gene>
    <name evidence="8" type="ORF">JOC47_000260</name>
</gene>
<keyword evidence="3" id="KW-0479">Metal-binding</keyword>
<keyword evidence="5" id="KW-0460">Magnesium</keyword>
<dbReference type="InterPro" id="IPR045121">
    <property type="entry name" value="CoAse"/>
</dbReference>
<name>A0A938XQ78_9FIRM</name>
<dbReference type="GO" id="GO:0046872">
    <property type="term" value="F:metal ion binding"/>
    <property type="evidence" value="ECO:0007669"/>
    <property type="project" value="UniProtKB-KW"/>
</dbReference>
<dbReference type="SUPFAM" id="SSF55811">
    <property type="entry name" value="Nudix"/>
    <property type="match status" value="1"/>
</dbReference>
<reference evidence="8" key="1">
    <citation type="submission" date="2021-01" db="EMBL/GenBank/DDBJ databases">
        <title>Genomic Encyclopedia of Type Strains, Phase IV (KMG-IV): sequencing the most valuable type-strain genomes for metagenomic binning, comparative biology and taxonomic classification.</title>
        <authorList>
            <person name="Goeker M."/>
        </authorList>
    </citation>
    <scope>NUCLEOTIDE SEQUENCE</scope>
    <source>
        <strain evidence="8">DSM 23230</strain>
    </source>
</reference>
<organism evidence="8 9">
    <name type="scientific">Halanaerobacter jeridensis</name>
    <dbReference type="NCBI Taxonomy" id="706427"/>
    <lineage>
        <taxon>Bacteria</taxon>
        <taxon>Bacillati</taxon>
        <taxon>Bacillota</taxon>
        <taxon>Clostridia</taxon>
        <taxon>Halanaerobiales</taxon>
        <taxon>Halobacteroidaceae</taxon>
        <taxon>Halanaerobacter</taxon>
    </lineage>
</organism>
<feature type="domain" description="Nudix hydrolase" evidence="7">
    <location>
        <begin position="26"/>
        <end position="161"/>
    </location>
</feature>
<keyword evidence="6" id="KW-0464">Manganese</keyword>
<dbReference type="RefSeq" id="WP_204700149.1">
    <property type="nucleotide sequence ID" value="NZ_JAFBDQ010000001.1"/>
</dbReference>
<comment type="caution">
    <text evidence="8">The sequence shown here is derived from an EMBL/GenBank/DDBJ whole genome shotgun (WGS) entry which is preliminary data.</text>
</comment>
<protein>
    <submittedName>
        <fullName evidence="8">8-oxo-dGTP pyrophosphatase MutT (NUDIX family)</fullName>
    </submittedName>
</protein>
<evidence type="ECO:0000256" key="1">
    <source>
        <dbReference type="ARBA" id="ARBA00001936"/>
    </source>
</evidence>
<evidence type="ECO:0000256" key="5">
    <source>
        <dbReference type="ARBA" id="ARBA00022842"/>
    </source>
</evidence>
<dbReference type="PANTHER" id="PTHR12992:SF11">
    <property type="entry name" value="MITOCHONDRIAL COENZYME A DIPHOSPHATASE NUDT8"/>
    <property type="match status" value="1"/>
</dbReference>
<comment type="cofactor">
    <cofactor evidence="2">
        <name>Mg(2+)</name>
        <dbReference type="ChEBI" id="CHEBI:18420"/>
    </cofactor>
</comment>
<sequence>MLEEKLKQLKDKLVNKEQIIAKERKYFNSAVLIPLINIDGNYHLLFQRRAADITQPHEICFPGGRYEPDLDSNYQETATRETKEELGIAKENINFLGKLGTIVAPLGATIDAFVGEINISDLEQLELNYEEVVEVFTIPLEYFRDNEPQEYYVRIKMHPYEVDENGEKVTLLPAEDLDLPKKYSTPWHGKRHKLFVYSTQDGVIWGITAELITELVAQFE</sequence>
<accession>A0A938XQ78</accession>
<comment type="cofactor">
    <cofactor evidence="1">
        <name>Mn(2+)</name>
        <dbReference type="ChEBI" id="CHEBI:29035"/>
    </cofactor>
</comment>